<dbReference type="InterPro" id="IPR058647">
    <property type="entry name" value="BSH_CzcB-like"/>
</dbReference>
<name>A0A507ZKJ5_9FLAO</name>
<dbReference type="InterPro" id="IPR051909">
    <property type="entry name" value="MFP_Cation_Efflux"/>
</dbReference>
<protein>
    <submittedName>
        <fullName evidence="5">Efflux RND transporter periplasmic adaptor subunit</fullName>
    </submittedName>
</protein>
<dbReference type="EMBL" id="VIAR01000012">
    <property type="protein sequence ID" value="TQD35465.1"/>
    <property type="molecule type" value="Genomic_DNA"/>
</dbReference>
<sequence>MKFNIYIVLLCGILVSCGNNSETEKDSNNQQETKHEDSNEIHLSFKQAEALNLKVDTLQTRNMSGFIEANGTLEVPPQNEASITSIVGANVKEIKVIEGEEVKKGQIVAFLSHPNIIELQTRYLEAFNEQEFLQKEYQRQKKLYDAGVGSGMNYQKAEANYKARKGLLNGLAAKLRLLNLNPGKIQQGNIQERVALTSPINGFVQKVEVKTGQYVEPQTNLFEIMNTEHIHADFLVYEKDAHKVKKGQEILFNVQSLGDKELRANIYSVSKAFEKDVNAVHVHAEIKDYKDQLIPGMYIEGRILTEDSRTLALPEEAVVKDTDKHIIFRAVKAEKEWVFTPIQVKPGIKHQNWQSIQLLEEVPNNAEFAYNNAYFILAESKKGEGGHSH</sequence>
<evidence type="ECO:0000259" key="4">
    <source>
        <dbReference type="Pfam" id="PF25973"/>
    </source>
</evidence>
<evidence type="ECO:0000313" key="5">
    <source>
        <dbReference type="EMBL" id="TQD35465.1"/>
    </source>
</evidence>
<dbReference type="PROSITE" id="PS51257">
    <property type="entry name" value="PROKAR_LIPOPROTEIN"/>
    <property type="match status" value="1"/>
</dbReference>
<feature type="domain" description="CzcB-like barrel-sandwich hybrid" evidence="4">
    <location>
        <begin position="81"/>
        <end position="225"/>
    </location>
</feature>
<dbReference type="NCBIfam" id="TIGR01730">
    <property type="entry name" value="RND_mfp"/>
    <property type="match status" value="1"/>
</dbReference>
<dbReference type="Pfam" id="PF25954">
    <property type="entry name" value="Beta-barrel_RND_2"/>
    <property type="match status" value="1"/>
</dbReference>
<keyword evidence="2" id="KW-0813">Transport</keyword>
<comment type="similarity">
    <text evidence="1">Belongs to the membrane fusion protein (MFP) (TC 8.A.1) family.</text>
</comment>
<dbReference type="OrthoDB" id="9814657at2"/>
<dbReference type="Proteomes" id="UP000317169">
    <property type="component" value="Unassembled WGS sequence"/>
</dbReference>
<dbReference type="GO" id="GO:0060003">
    <property type="term" value="P:copper ion export"/>
    <property type="evidence" value="ECO:0007669"/>
    <property type="project" value="TreeGrafter"/>
</dbReference>
<comment type="caution">
    <text evidence="5">The sequence shown here is derived from an EMBL/GenBank/DDBJ whole genome shotgun (WGS) entry which is preliminary data.</text>
</comment>
<evidence type="ECO:0000313" key="6">
    <source>
        <dbReference type="Proteomes" id="UP000317169"/>
    </source>
</evidence>
<dbReference type="GO" id="GO:0022857">
    <property type="term" value="F:transmembrane transporter activity"/>
    <property type="evidence" value="ECO:0007669"/>
    <property type="project" value="InterPro"/>
</dbReference>
<dbReference type="GO" id="GO:0016020">
    <property type="term" value="C:membrane"/>
    <property type="evidence" value="ECO:0007669"/>
    <property type="project" value="InterPro"/>
</dbReference>
<dbReference type="PANTHER" id="PTHR30097:SF4">
    <property type="entry name" value="SLR6042 PROTEIN"/>
    <property type="match status" value="1"/>
</dbReference>
<dbReference type="Pfam" id="PF25973">
    <property type="entry name" value="BSH_CzcB"/>
    <property type="match status" value="1"/>
</dbReference>
<keyword evidence="6" id="KW-1185">Reference proteome</keyword>
<gene>
    <name evidence="5" type="ORF">FKR84_11060</name>
</gene>
<proteinExistence type="inferred from homology"/>
<organism evidence="5 6">
    <name type="scientific">Haloflavibacter putidus</name>
    <dbReference type="NCBI Taxonomy" id="2576776"/>
    <lineage>
        <taxon>Bacteria</taxon>
        <taxon>Pseudomonadati</taxon>
        <taxon>Bacteroidota</taxon>
        <taxon>Flavobacteriia</taxon>
        <taxon>Flavobacteriales</taxon>
        <taxon>Flavobacteriaceae</taxon>
        <taxon>Haloflavibacter</taxon>
    </lineage>
</organism>
<dbReference type="InterPro" id="IPR006143">
    <property type="entry name" value="RND_pump_MFP"/>
</dbReference>
<dbReference type="Gene3D" id="2.40.30.170">
    <property type="match status" value="1"/>
</dbReference>
<dbReference type="InterPro" id="IPR058792">
    <property type="entry name" value="Beta-barrel_RND_2"/>
</dbReference>
<dbReference type="GO" id="GO:0015679">
    <property type="term" value="P:plasma membrane copper ion transport"/>
    <property type="evidence" value="ECO:0007669"/>
    <property type="project" value="TreeGrafter"/>
</dbReference>
<evidence type="ECO:0000256" key="2">
    <source>
        <dbReference type="ARBA" id="ARBA00022448"/>
    </source>
</evidence>
<dbReference type="AlphaFoldDB" id="A0A507ZKJ5"/>
<accession>A0A507ZKJ5</accession>
<dbReference type="GO" id="GO:0030313">
    <property type="term" value="C:cell envelope"/>
    <property type="evidence" value="ECO:0007669"/>
    <property type="project" value="TreeGrafter"/>
</dbReference>
<dbReference type="SUPFAM" id="SSF111369">
    <property type="entry name" value="HlyD-like secretion proteins"/>
    <property type="match status" value="1"/>
</dbReference>
<reference evidence="5 6" key="1">
    <citation type="submission" date="2019-06" db="EMBL/GenBank/DDBJ databases">
        <title>Flavibacter putida gen. nov., sp. nov., a novel marine bacterium of the family Flavobacteriaceae isolated from coastal seawater.</title>
        <authorList>
            <person name="Feng X."/>
        </authorList>
    </citation>
    <scope>NUCLEOTIDE SEQUENCE [LARGE SCALE GENOMIC DNA]</scope>
    <source>
        <strain evidence="5 6">PLHSN227</strain>
    </source>
</reference>
<evidence type="ECO:0000256" key="1">
    <source>
        <dbReference type="ARBA" id="ARBA00009477"/>
    </source>
</evidence>
<evidence type="ECO:0000259" key="3">
    <source>
        <dbReference type="Pfam" id="PF25954"/>
    </source>
</evidence>
<dbReference type="PANTHER" id="PTHR30097">
    <property type="entry name" value="CATION EFFLUX SYSTEM PROTEIN CUSB"/>
    <property type="match status" value="1"/>
</dbReference>
<feature type="domain" description="CusB-like beta-barrel" evidence="3">
    <location>
        <begin position="236"/>
        <end position="303"/>
    </location>
</feature>
<dbReference type="Gene3D" id="2.40.50.100">
    <property type="match status" value="1"/>
</dbReference>